<dbReference type="AlphaFoldDB" id="A0A914CS87"/>
<evidence type="ECO:0000313" key="1">
    <source>
        <dbReference type="Proteomes" id="UP000887540"/>
    </source>
</evidence>
<organism evidence="1 2">
    <name type="scientific">Acrobeloides nanus</name>
    <dbReference type="NCBI Taxonomy" id="290746"/>
    <lineage>
        <taxon>Eukaryota</taxon>
        <taxon>Metazoa</taxon>
        <taxon>Ecdysozoa</taxon>
        <taxon>Nematoda</taxon>
        <taxon>Chromadorea</taxon>
        <taxon>Rhabditida</taxon>
        <taxon>Tylenchina</taxon>
        <taxon>Cephalobomorpha</taxon>
        <taxon>Cephaloboidea</taxon>
        <taxon>Cephalobidae</taxon>
        <taxon>Acrobeloides</taxon>
    </lineage>
</organism>
<proteinExistence type="predicted"/>
<reference evidence="2" key="1">
    <citation type="submission" date="2022-11" db="UniProtKB">
        <authorList>
            <consortium name="WormBaseParasite"/>
        </authorList>
    </citation>
    <scope>IDENTIFICATION</scope>
</reference>
<evidence type="ECO:0000313" key="2">
    <source>
        <dbReference type="WBParaSite" id="ACRNAN_scaffold1395.g29694.t1"/>
    </source>
</evidence>
<dbReference type="Proteomes" id="UP000887540">
    <property type="component" value="Unplaced"/>
</dbReference>
<keyword evidence="1" id="KW-1185">Reference proteome</keyword>
<protein>
    <submittedName>
        <fullName evidence="2">Uncharacterized protein</fullName>
    </submittedName>
</protein>
<accession>A0A914CS87</accession>
<dbReference type="WBParaSite" id="ACRNAN_scaffold1395.g29694.t1">
    <property type="protein sequence ID" value="ACRNAN_scaffold1395.g29694.t1"/>
    <property type="gene ID" value="ACRNAN_scaffold1395.g29694"/>
</dbReference>
<sequence length="71" mass="8322">MVYVDEGSIFERLMFIRIVLRCFEPLNKDFAKSRVFDFNELGAQVNKLVEVLYDFIQAKIRLATGDFEVGR</sequence>
<name>A0A914CS87_9BILA</name>